<dbReference type="Proteomes" id="UP000184191">
    <property type="component" value="Unassembled WGS sequence"/>
</dbReference>
<dbReference type="RefSeq" id="WP_073195192.1">
    <property type="nucleotide sequence ID" value="NZ_FRBN01000002.1"/>
</dbReference>
<dbReference type="GO" id="GO:0003676">
    <property type="term" value="F:nucleic acid binding"/>
    <property type="evidence" value="ECO:0007669"/>
    <property type="project" value="InterPro"/>
</dbReference>
<dbReference type="InterPro" id="IPR048020">
    <property type="entry name" value="Transpos_IS3"/>
</dbReference>
<dbReference type="InterPro" id="IPR050900">
    <property type="entry name" value="Transposase_IS3/IS150/IS904"/>
</dbReference>
<dbReference type="InterPro" id="IPR001584">
    <property type="entry name" value="Integrase_cat-core"/>
</dbReference>
<dbReference type="SUPFAM" id="SSF53098">
    <property type="entry name" value="Ribonuclease H-like"/>
    <property type="match status" value="1"/>
</dbReference>
<dbReference type="NCBIfam" id="NF033516">
    <property type="entry name" value="transpos_IS3"/>
    <property type="match status" value="1"/>
</dbReference>
<evidence type="ECO:0000313" key="3">
    <source>
        <dbReference type="Proteomes" id="UP000184191"/>
    </source>
</evidence>
<accession>A0A1M6WGX1</accession>
<dbReference type="OrthoDB" id="9814072at2"/>
<keyword evidence="3" id="KW-1185">Reference proteome</keyword>
<dbReference type="EMBL" id="FRBN01000002">
    <property type="protein sequence ID" value="SHK92765.1"/>
    <property type="molecule type" value="Genomic_DNA"/>
</dbReference>
<organism evidence="2 3">
    <name type="scientific">Roseovarius marisflavi</name>
    <dbReference type="NCBI Taxonomy" id="1054996"/>
    <lineage>
        <taxon>Bacteria</taxon>
        <taxon>Pseudomonadati</taxon>
        <taxon>Pseudomonadota</taxon>
        <taxon>Alphaproteobacteria</taxon>
        <taxon>Rhodobacterales</taxon>
        <taxon>Roseobacteraceae</taxon>
        <taxon>Roseovarius</taxon>
    </lineage>
</organism>
<dbReference type="Pfam" id="PF13333">
    <property type="entry name" value="rve_2"/>
    <property type="match status" value="1"/>
</dbReference>
<evidence type="ECO:0000313" key="2">
    <source>
        <dbReference type="EMBL" id="SHK92765.1"/>
    </source>
</evidence>
<gene>
    <name evidence="2" type="ORF">SAMN05444414_102312</name>
</gene>
<reference evidence="3" key="1">
    <citation type="submission" date="2016-11" db="EMBL/GenBank/DDBJ databases">
        <authorList>
            <person name="Varghese N."/>
            <person name="Submissions S."/>
        </authorList>
    </citation>
    <scope>NUCLEOTIDE SEQUENCE [LARGE SCALE GENOMIC DNA]</scope>
    <source>
        <strain evidence="3">DSM 29327</strain>
    </source>
</reference>
<dbReference type="PANTHER" id="PTHR46889:SF4">
    <property type="entry name" value="TRANSPOSASE INSO FOR INSERTION SEQUENCE ELEMENT IS911B-RELATED"/>
    <property type="match status" value="1"/>
</dbReference>
<dbReference type="InterPro" id="IPR036397">
    <property type="entry name" value="RNaseH_sf"/>
</dbReference>
<evidence type="ECO:0000259" key="1">
    <source>
        <dbReference type="PROSITE" id="PS50994"/>
    </source>
</evidence>
<dbReference type="Pfam" id="PF00665">
    <property type="entry name" value="rve"/>
    <property type="match status" value="1"/>
</dbReference>
<dbReference type="GO" id="GO:0015074">
    <property type="term" value="P:DNA integration"/>
    <property type="evidence" value="ECO:0007669"/>
    <property type="project" value="InterPro"/>
</dbReference>
<name>A0A1M6WGX1_9RHOB</name>
<protein>
    <submittedName>
        <fullName evidence="2">Putative transposase</fullName>
    </submittedName>
</protein>
<proteinExistence type="predicted"/>
<dbReference type="Gene3D" id="3.30.420.10">
    <property type="entry name" value="Ribonuclease H-like superfamily/Ribonuclease H"/>
    <property type="match status" value="1"/>
</dbReference>
<dbReference type="PROSITE" id="PS50994">
    <property type="entry name" value="INTEGRASE"/>
    <property type="match status" value="1"/>
</dbReference>
<sequence length="197" mass="22789">MRLVPIYQEPNTSKKHSQHKIWPYLLRNAVIDRPNQVWCADITYIPMRRGFLYLVAIMDWHSRKVLAWRLSNSMDADFCVEALKEALATHGTPEIFNTDQGSQFTSGAWIDVLTDAKIKISMDGKGAWRDNRMIERLWRSLKYECVYLNAFETGSEMRTGIGKWLAYYNSERPHSTHGILTPDEAYASNTEPMRLAA</sequence>
<dbReference type="PANTHER" id="PTHR46889">
    <property type="entry name" value="TRANSPOSASE INSF FOR INSERTION SEQUENCE IS3B-RELATED"/>
    <property type="match status" value="1"/>
</dbReference>
<feature type="domain" description="Integrase catalytic" evidence="1">
    <location>
        <begin position="30"/>
        <end position="190"/>
    </location>
</feature>
<dbReference type="InterPro" id="IPR012337">
    <property type="entry name" value="RNaseH-like_sf"/>
</dbReference>
<dbReference type="AlphaFoldDB" id="A0A1M6WGX1"/>